<dbReference type="OrthoDB" id="5569531at2"/>
<organism evidence="3 4">
    <name type="scientific">Methyloprofundus sedimenti</name>
    <dbReference type="NCBI Taxonomy" id="1420851"/>
    <lineage>
        <taxon>Bacteria</taxon>
        <taxon>Pseudomonadati</taxon>
        <taxon>Pseudomonadota</taxon>
        <taxon>Gammaproteobacteria</taxon>
        <taxon>Methylococcales</taxon>
        <taxon>Methylococcaceae</taxon>
        <taxon>Methyloprofundus</taxon>
    </lineage>
</organism>
<evidence type="ECO:0000313" key="3">
    <source>
        <dbReference type="EMBL" id="OQK17872.1"/>
    </source>
</evidence>
<evidence type="ECO:0000313" key="4">
    <source>
        <dbReference type="Proteomes" id="UP000191980"/>
    </source>
</evidence>
<keyword evidence="1" id="KW-0472">Membrane</keyword>
<proteinExistence type="predicted"/>
<dbReference type="EMBL" id="LPUF01000001">
    <property type="protein sequence ID" value="OQK17872.1"/>
    <property type="molecule type" value="Genomic_DNA"/>
</dbReference>
<evidence type="ECO:0000256" key="1">
    <source>
        <dbReference type="SAM" id="Phobius"/>
    </source>
</evidence>
<evidence type="ECO:0000259" key="2">
    <source>
        <dbReference type="Pfam" id="PF11127"/>
    </source>
</evidence>
<name>A0A1V8M8M9_9GAMM</name>
<feature type="domain" description="Inner membrane protein YgaP-like transmembrane" evidence="2">
    <location>
        <begin position="12"/>
        <end position="69"/>
    </location>
</feature>
<dbReference type="AlphaFoldDB" id="A0A1V8M8M9"/>
<keyword evidence="1" id="KW-1133">Transmembrane helix</keyword>
<keyword evidence="4" id="KW-1185">Reference proteome</keyword>
<comment type="caution">
    <text evidence="3">The sequence shown here is derived from an EMBL/GenBank/DDBJ whole genome shotgun (WGS) entry which is preliminary data.</text>
</comment>
<dbReference type="InterPro" id="IPR021309">
    <property type="entry name" value="YgaP-like_TM"/>
</dbReference>
<reference evidence="3 4" key="1">
    <citation type="submission" date="2015-12" db="EMBL/GenBank/DDBJ databases">
        <authorList>
            <person name="Shamseldin A."/>
            <person name="Moawad H."/>
            <person name="Abd El-Rahim W.M."/>
            <person name="Sadowsky M.J."/>
        </authorList>
    </citation>
    <scope>NUCLEOTIDE SEQUENCE [LARGE SCALE GENOMIC DNA]</scope>
    <source>
        <strain evidence="3 4">WF1</strain>
    </source>
</reference>
<sequence length="74" mass="8227">MNFDFKRMIKFQINVGTKEKQMRIYAGSALLFISIFLASVPLLLIGLILVATGYTGFCPVYSGLEKSTVESESE</sequence>
<protein>
    <recommendedName>
        <fullName evidence="2">Inner membrane protein YgaP-like transmembrane domain-containing protein</fullName>
    </recommendedName>
</protein>
<feature type="transmembrane region" description="Helical" evidence="1">
    <location>
        <begin position="29"/>
        <end position="54"/>
    </location>
</feature>
<dbReference type="RefSeq" id="WP_080522481.1">
    <property type="nucleotide sequence ID" value="NZ_LPUF01000001.1"/>
</dbReference>
<gene>
    <name evidence="3" type="ORF">AU255_08430</name>
</gene>
<dbReference type="Pfam" id="PF11127">
    <property type="entry name" value="YgaP-like_TM"/>
    <property type="match status" value="1"/>
</dbReference>
<accession>A0A1V8M8M9</accession>
<keyword evidence="1" id="KW-0812">Transmembrane</keyword>
<dbReference type="Proteomes" id="UP000191980">
    <property type="component" value="Unassembled WGS sequence"/>
</dbReference>